<dbReference type="SMART" id="SM00451">
    <property type="entry name" value="ZnF_U1"/>
    <property type="match status" value="1"/>
</dbReference>
<dbReference type="RefSeq" id="XP_025378431.1">
    <property type="nucleotide sequence ID" value="XM_025523897.1"/>
</dbReference>
<organism evidence="8 9">
    <name type="scientific">Acaromyces ingoldii</name>
    <dbReference type="NCBI Taxonomy" id="215250"/>
    <lineage>
        <taxon>Eukaryota</taxon>
        <taxon>Fungi</taxon>
        <taxon>Dikarya</taxon>
        <taxon>Basidiomycota</taxon>
        <taxon>Ustilaginomycotina</taxon>
        <taxon>Exobasidiomycetes</taxon>
        <taxon>Exobasidiales</taxon>
        <taxon>Cryptobasidiaceae</taxon>
        <taxon>Acaromyces</taxon>
    </lineage>
</organism>
<dbReference type="SMART" id="SM00271">
    <property type="entry name" value="DnaJ"/>
    <property type="match status" value="1"/>
</dbReference>
<name>A0A316YT86_9BASI</name>
<keyword evidence="2 4" id="KW-0863">Zinc-finger</keyword>
<dbReference type="GO" id="GO:0008270">
    <property type="term" value="F:zinc ion binding"/>
    <property type="evidence" value="ECO:0007669"/>
    <property type="project" value="UniProtKB-KW"/>
</dbReference>
<sequence>MGASQSSSGGREGGSSGGGGRPKTADGIDVQDYYGLLELPSPDEQVATTEEIRKAYRKLALRYHPDKNPDDVEGANKRFHLIQAAYEVLSDDQERAWYDGHRADILGGLMDDDGDDGGLDEEAFEAFRTGKKKPPPAPTGSSAPGMTPRQLMRFLDASLCIDVTPPSADEAGFFGTFRRLFERLADEEKAAAPYPGEKQWPYDDMPSFGYSHTPYLHAKGEEAPVNQSPARDFYAVWSNFTSRKGFGWRDSYRLQDAPDRRVKRLMEKENKKMRDTARREYNDVVRSLVSFVRKRDPRVKAHLASQSAAANSAEELERRREAAKREMREQEERARAFKQQSWDAWDDGGARNRESEGDSDEDSEASFGERVKGQGVGRGEEDRDEDDDEAGEDEEGEALFDCVACDKIFQSAAAWDNHERSKKHKQAVKKLQREMQLDDEQFGLEEEVNGEKDEQDLREAIDDVHLDDQPGANTSIGAEEGLSKKARQKLKKRMKQEEKMAAASAVNSDNDDGAGADKGAHQAEAVESPQESAADGEQSNDTVKNSGSGSGRRARRGKKNDVAAAERCNVCREAFDSRSKLFTHIRETGHALATTNGGVGAQSKTKKKAAK</sequence>
<dbReference type="InterPro" id="IPR054076">
    <property type="entry name" value="ZUO1-like_ZHD"/>
</dbReference>
<feature type="compositionally biased region" description="Basic and acidic residues" evidence="5">
    <location>
        <begin position="315"/>
        <end position="335"/>
    </location>
</feature>
<dbReference type="CDD" id="cd06257">
    <property type="entry name" value="DnaJ"/>
    <property type="match status" value="1"/>
</dbReference>
<evidence type="ECO:0000313" key="9">
    <source>
        <dbReference type="Proteomes" id="UP000245768"/>
    </source>
</evidence>
<dbReference type="PROSITE" id="PS00028">
    <property type="entry name" value="ZINC_FINGER_C2H2_1"/>
    <property type="match status" value="2"/>
</dbReference>
<feature type="compositionally biased region" description="Acidic residues" evidence="5">
    <location>
        <begin position="382"/>
        <end position="397"/>
    </location>
</feature>
<protein>
    <submittedName>
        <fullName evidence="8">DnaJ-domain-containing protein</fullName>
    </submittedName>
</protein>
<dbReference type="PROSITE" id="PS00636">
    <property type="entry name" value="DNAJ_1"/>
    <property type="match status" value="1"/>
</dbReference>
<keyword evidence="1" id="KW-0479">Metal-binding</keyword>
<dbReference type="Gene3D" id="3.30.160.60">
    <property type="entry name" value="Classic Zinc Finger"/>
    <property type="match status" value="1"/>
</dbReference>
<feature type="region of interest" description="Disordered" evidence="5">
    <location>
        <begin position="462"/>
        <end position="568"/>
    </location>
</feature>
<dbReference type="PANTHER" id="PTHR44029">
    <property type="entry name" value="DNAJ HOMOLOG SUBFAMILY C MEMBER 21"/>
    <property type="match status" value="1"/>
</dbReference>
<dbReference type="Pfam" id="PF00226">
    <property type="entry name" value="DnaJ"/>
    <property type="match status" value="1"/>
</dbReference>
<dbReference type="Gene3D" id="1.10.287.110">
    <property type="entry name" value="DnaJ domain"/>
    <property type="match status" value="1"/>
</dbReference>
<dbReference type="InterPro" id="IPR036869">
    <property type="entry name" value="J_dom_sf"/>
</dbReference>
<evidence type="ECO:0000256" key="1">
    <source>
        <dbReference type="ARBA" id="ARBA00022723"/>
    </source>
</evidence>
<evidence type="ECO:0000259" key="7">
    <source>
        <dbReference type="PROSITE" id="PS50157"/>
    </source>
</evidence>
<dbReference type="InterPro" id="IPR036236">
    <property type="entry name" value="Znf_C2H2_sf"/>
</dbReference>
<accession>A0A316YT86</accession>
<feature type="domain" description="J" evidence="6">
    <location>
        <begin position="32"/>
        <end position="102"/>
    </location>
</feature>
<dbReference type="InterPro" id="IPR022755">
    <property type="entry name" value="Znf_C2H2_jaz"/>
</dbReference>
<dbReference type="PRINTS" id="PR00625">
    <property type="entry name" value="JDOMAIN"/>
</dbReference>
<dbReference type="PROSITE" id="PS50157">
    <property type="entry name" value="ZINC_FINGER_C2H2_2"/>
    <property type="match status" value="1"/>
</dbReference>
<dbReference type="GO" id="GO:0005737">
    <property type="term" value="C:cytoplasm"/>
    <property type="evidence" value="ECO:0007669"/>
    <property type="project" value="TreeGrafter"/>
</dbReference>
<feature type="region of interest" description="Disordered" evidence="5">
    <location>
        <begin position="127"/>
        <end position="147"/>
    </location>
</feature>
<feature type="region of interest" description="Disordered" evidence="5">
    <location>
        <begin position="590"/>
        <end position="611"/>
    </location>
</feature>
<evidence type="ECO:0000256" key="2">
    <source>
        <dbReference type="ARBA" id="ARBA00022771"/>
    </source>
</evidence>
<dbReference type="InterPro" id="IPR018253">
    <property type="entry name" value="DnaJ_domain_CS"/>
</dbReference>
<dbReference type="Pfam" id="PF21884">
    <property type="entry name" value="ZUO1-like_ZHD"/>
    <property type="match status" value="1"/>
</dbReference>
<dbReference type="SMART" id="SM00355">
    <property type="entry name" value="ZnF_C2H2"/>
    <property type="match status" value="2"/>
</dbReference>
<reference evidence="8" key="1">
    <citation type="journal article" date="2018" name="Mol. Biol. Evol.">
        <title>Broad Genomic Sampling Reveals a Smut Pathogenic Ancestry of the Fungal Clade Ustilaginomycotina.</title>
        <authorList>
            <person name="Kijpornyongpan T."/>
            <person name="Mondo S.J."/>
            <person name="Barry K."/>
            <person name="Sandor L."/>
            <person name="Lee J."/>
            <person name="Lipzen A."/>
            <person name="Pangilinan J."/>
            <person name="LaButti K."/>
            <person name="Hainaut M."/>
            <person name="Henrissat B."/>
            <person name="Grigoriev I.V."/>
            <person name="Spatafora J.W."/>
            <person name="Aime M.C."/>
        </authorList>
    </citation>
    <scope>NUCLEOTIDE SEQUENCE [LARGE SCALE GENOMIC DNA]</scope>
    <source>
        <strain evidence="8">MCA 4198</strain>
    </source>
</reference>
<feature type="region of interest" description="Disordered" evidence="5">
    <location>
        <begin position="1"/>
        <end position="29"/>
    </location>
</feature>
<dbReference type="STRING" id="215250.A0A316YT86"/>
<keyword evidence="9" id="KW-1185">Reference proteome</keyword>
<proteinExistence type="predicted"/>
<dbReference type="InterPro" id="IPR001623">
    <property type="entry name" value="DnaJ_domain"/>
</dbReference>
<dbReference type="AlphaFoldDB" id="A0A316YT86"/>
<dbReference type="EMBL" id="KZ819635">
    <property type="protein sequence ID" value="PWN91233.1"/>
    <property type="molecule type" value="Genomic_DNA"/>
</dbReference>
<keyword evidence="3" id="KW-0862">Zinc</keyword>
<evidence type="ECO:0000313" key="8">
    <source>
        <dbReference type="EMBL" id="PWN91233.1"/>
    </source>
</evidence>
<dbReference type="InParanoid" id="A0A316YT86"/>
<dbReference type="InterPro" id="IPR003604">
    <property type="entry name" value="Matrin/U1-like-C_Znf_C2H2"/>
</dbReference>
<dbReference type="OrthoDB" id="5894at2759"/>
<dbReference type="Proteomes" id="UP000245768">
    <property type="component" value="Unassembled WGS sequence"/>
</dbReference>
<evidence type="ECO:0000256" key="5">
    <source>
        <dbReference type="SAM" id="MobiDB-lite"/>
    </source>
</evidence>
<feature type="compositionally biased region" description="Gly residues" evidence="5">
    <location>
        <begin position="10"/>
        <end position="21"/>
    </location>
</feature>
<feature type="compositionally biased region" description="Basic residues" evidence="5">
    <location>
        <begin position="484"/>
        <end position="494"/>
    </location>
</feature>
<dbReference type="InterPro" id="IPR013087">
    <property type="entry name" value="Znf_C2H2_type"/>
</dbReference>
<dbReference type="GO" id="GO:0003676">
    <property type="term" value="F:nucleic acid binding"/>
    <property type="evidence" value="ECO:0007669"/>
    <property type="project" value="InterPro"/>
</dbReference>
<dbReference type="SUPFAM" id="SSF57667">
    <property type="entry name" value="beta-beta-alpha zinc fingers"/>
    <property type="match status" value="1"/>
</dbReference>
<dbReference type="Pfam" id="PF12171">
    <property type="entry name" value="zf-C2H2_jaz"/>
    <property type="match status" value="1"/>
</dbReference>
<gene>
    <name evidence="8" type="ORF">FA10DRAFT_284176</name>
</gene>
<feature type="region of interest" description="Disordered" evidence="5">
    <location>
        <begin position="302"/>
        <end position="397"/>
    </location>
</feature>
<evidence type="ECO:0000256" key="3">
    <source>
        <dbReference type="ARBA" id="ARBA00022833"/>
    </source>
</evidence>
<dbReference type="PANTHER" id="PTHR44029:SF1">
    <property type="entry name" value="DNAJ HOMOLOG SUBFAMILY C MEMBER 21"/>
    <property type="match status" value="1"/>
</dbReference>
<dbReference type="FunCoup" id="A0A316YT86">
    <property type="interactions" value="564"/>
</dbReference>
<dbReference type="GeneID" id="37045813"/>
<dbReference type="InterPro" id="IPR051964">
    <property type="entry name" value="Chaperone_stress_response"/>
</dbReference>
<evidence type="ECO:0000259" key="6">
    <source>
        <dbReference type="PROSITE" id="PS50076"/>
    </source>
</evidence>
<dbReference type="SUPFAM" id="SSF46565">
    <property type="entry name" value="Chaperone J-domain"/>
    <property type="match status" value="1"/>
</dbReference>
<dbReference type="PROSITE" id="PS50076">
    <property type="entry name" value="DNAJ_2"/>
    <property type="match status" value="1"/>
</dbReference>
<evidence type="ECO:0000256" key="4">
    <source>
        <dbReference type="PROSITE-ProRule" id="PRU00042"/>
    </source>
</evidence>
<feature type="domain" description="C2H2-type" evidence="7">
    <location>
        <begin position="566"/>
        <end position="595"/>
    </location>
</feature>